<dbReference type="SUPFAM" id="SSF53474">
    <property type="entry name" value="alpha/beta-Hydrolases"/>
    <property type="match status" value="1"/>
</dbReference>
<keyword evidence="4" id="KW-1185">Reference proteome</keyword>
<dbReference type="STRING" id="1193011.LEP1GSC058_0931"/>
<organism evidence="3 4">
    <name type="scientific">Leptospira fainei serovar Hurstbridge str. BUT 6</name>
    <dbReference type="NCBI Taxonomy" id="1193011"/>
    <lineage>
        <taxon>Bacteria</taxon>
        <taxon>Pseudomonadati</taxon>
        <taxon>Spirochaetota</taxon>
        <taxon>Spirochaetia</taxon>
        <taxon>Leptospirales</taxon>
        <taxon>Leptospiraceae</taxon>
        <taxon>Leptospira</taxon>
    </lineage>
</organism>
<keyword evidence="1" id="KW-1133">Transmembrane helix</keyword>
<feature type="transmembrane region" description="Helical" evidence="1">
    <location>
        <begin position="18"/>
        <end position="37"/>
    </location>
</feature>
<dbReference type="InterPro" id="IPR029058">
    <property type="entry name" value="AB_hydrolase_fold"/>
</dbReference>
<sequence>MKNGNSSFGFILKNRKKVWIPIALFILVFVLPAGGLWDASNQLLFPVWRGVTKDLSVCKEETAKYWGRECGNLRNTHEFKFSEVKIGSVSGYELPGWLIVAAENGMAPANAGILLIHGGGGDRREVTKYIRFFLSRKFDVLTFDLSCHGEAYCAVPGLTYGHRESRDVLAGYRYLSDRYSKVYAMGSSVGAASILIAMPDMPKLAAVIAENPIFNFQRLIIESPSAPGFLPNWFKNLLVQLTMLRGRFDGLLSPANSVRLVKSVPIYFIQSKADMVNPFRHTQELAELYAGPKTLWFPEIGSHGAIWDVDAVEYEKRLEDFLKRIR</sequence>
<accession>S3V8A0</accession>
<evidence type="ECO:0000313" key="3">
    <source>
        <dbReference type="EMBL" id="EPG72630.1"/>
    </source>
</evidence>
<dbReference type="Proteomes" id="UP000014540">
    <property type="component" value="Unassembled WGS sequence"/>
</dbReference>
<evidence type="ECO:0000313" key="4">
    <source>
        <dbReference type="Proteomes" id="UP000014540"/>
    </source>
</evidence>
<feature type="domain" description="AB hydrolase-1" evidence="2">
    <location>
        <begin position="113"/>
        <end position="247"/>
    </location>
</feature>
<dbReference type="EMBL" id="AKWZ02000011">
    <property type="protein sequence ID" value="EPG72630.1"/>
    <property type="molecule type" value="Genomic_DNA"/>
</dbReference>
<dbReference type="AlphaFoldDB" id="S3V8A0"/>
<proteinExistence type="predicted"/>
<dbReference type="Gene3D" id="3.40.50.1820">
    <property type="entry name" value="alpha/beta hydrolase"/>
    <property type="match status" value="1"/>
</dbReference>
<keyword evidence="1" id="KW-0812">Transmembrane</keyword>
<keyword evidence="3" id="KW-0378">Hydrolase</keyword>
<reference evidence="3" key="1">
    <citation type="submission" date="2013-04" db="EMBL/GenBank/DDBJ databases">
        <authorList>
            <person name="Harkins D.M."/>
            <person name="Durkin A.S."/>
            <person name="Selengut J.D."/>
            <person name="Sanka R."/>
            <person name="DePew J."/>
            <person name="Purushe J."/>
            <person name="Ahmed A."/>
            <person name="van der Linden H."/>
            <person name="Goris M.G.A."/>
            <person name="Hartskeerl R.A."/>
            <person name="Vinetz J.M."/>
            <person name="Sutton G.G."/>
            <person name="Nelson W.C."/>
            <person name="Fouts D.E."/>
        </authorList>
    </citation>
    <scope>NUCLEOTIDE SEQUENCE [LARGE SCALE GENOMIC DNA]</scope>
    <source>
        <strain evidence="3">BUT 6</strain>
    </source>
</reference>
<dbReference type="InterPro" id="IPR000073">
    <property type="entry name" value="AB_hydrolase_1"/>
</dbReference>
<dbReference type="PANTHER" id="PTHR12277">
    <property type="entry name" value="ALPHA/BETA HYDROLASE DOMAIN-CONTAINING PROTEIN"/>
    <property type="match status" value="1"/>
</dbReference>
<dbReference type="OrthoDB" id="9776685at2"/>
<dbReference type="Pfam" id="PF12697">
    <property type="entry name" value="Abhydrolase_6"/>
    <property type="match status" value="1"/>
</dbReference>
<name>S3V8A0_9LEPT</name>
<comment type="caution">
    <text evidence="3">The sequence shown here is derived from an EMBL/GenBank/DDBJ whole genome shotgun (WGS) entry which is preliminary data.</text>
</comment>
<dbReference type="GO" id="GO:0016787">
    <property type="term" value="F:hydrolase activity"/>
    <property type="evidence" value="ECO:0007669"/>
    <property type="project" value="UniProtKB-KW"/>
</dbReference>
<dbReference type="RefSeq" id="WP_016551197.1">
    <property type="nucleotide sequence ID" value="NZ_AKWZ02000011.1"/>
</dbReference>
<keyword evidence="1" id="KW-0472">Membrane</keyword>
<evidence type="ECO:0000259" key="2">
    <source>
        <dbReference type="Pfam" id="PF12697"/>
    </source>
</evidence>
<evidence type="ECO:0000256" key="1">
    <source>
        <dbReference type="SAM" id="Phobius"/>
    </source>
</evidence>
<protein>
    <submittedName>
        <fullName evidence="3">Alpha/beta hydrolase family protein</fullName>
    </submittedName>
</protein>
<gene>
    <name evidence="3" type="ORF">LEP1GSC058_0931</name>
</gene>